<evidence type="ECO:0000313" key="3">
    <source>
        <dbReference type="Proteomes" id="UP000001116"/>
    </source>
</evidence>
<dbReference type="AlphaFoldDB" id="A6WBR0"/>
<dbReference type="STRING" id="266940.Krad_2779"/>
<dbReference type="PRINTS" id="PR00081">
    <property type="entry name" value="GDHRDH"/>
</dbReference>
<dbReference type="eggNOG" id="COG1028">
    <property type="taxonomic scope" value="Bacteria"/>
</dbReference>
<accession>A6WBR0</accession>
<dbReference type="PANTHER" id="PTHR43157">
    <property type="entry name" value="PHOSPHATIDYLINOSITOL-GLYCAN BIOSYNTHESIS CLASS F PROTEIN-RELATED"/>
    <property type="match status" value="1"/>
</dbReference>
<keyword evidence="1" id="KW-0560">Oxidoreductase</keyword>
<reference evidence="3" key="1">
    <citation type="journal article" date="2008" name="PLoS ONE">
        <title>Survival in nuclear waste, extreme resistance, and potential applications gleaned from the genome sequence of Kineococcus radiotolerans SRS30216.</title>
        <authorList>
            <person name="Bagwell C.E."/>
            <person name="Bhat S."/>
            <person name="Hawkins G.M."/>
            <person name="Smith B.W."/>
            <person name="Biswas T."/>
            <person name="Hoover T.R."/>
            <person name="Saunders E."/>
            <person name="Han C.S."/>
            <person name="Tsodikov O.V."/>
            <person name="Shimkets L.J."/>
        </authorList>
    </citation>
    <scope>NUCLEOTIDE SEQUENCE [LARGE SCALE GENOMIC DNA]</scope>
    <source>
        <strain evidence="3">ATCC BAA-149 / DSM 14245 / SRS30216</strain>
    </source>
</reference>
<sequence length="292" mass="31476">MPTPPTGPVVVLTGATSGLGCLAALDLAARGAHLILPARDPDRAQATVDAVRARNPSARTEVVEVDLTRLHQVRAAGRRIAQQHEHVDVLVNNAGVHAFTPRTTVDGLPQMVAVNYLAPWVLTQALLPALRRSAAARVVTVASEASRRHGTLSLPDDLTDLSPFTARGSSPRYGKTKLLDIMFTLELAERLRGTSVVANCLDPGFNVTGLGRDLRLARPLELLLTRLRIGDPRRGAGLIVHLATHPSYGNVSGRYVTVRGPREITPAAPADDPAARRRLWNVTEELLHERVP</sequence>
<protein>
    <submittedName>
        <fullName evidence="2">Short-chain dehydrogenase/reductase SDR</fullName>
    </submittedName>
</protein>
<dbReference type="Pfam" id="PF00106">
    <property type="entry name" value="adh_short"/>
    <property type="match status" value="1"/>
</dbReference>
<dbReference type="Proteomes" id="UP000001116">
    <property type="component" value="Chromosome"/>
</dbReference>
<keyword evidence="3" id="KW-1185">Reference proteome</keyword>
<dbReference type="InterPro" id="IPR002347">
    <property type="entry name" value="SDR_fam"/>
</dbReference>
<dbReference type="Gene3D" id="3.40.50.720">
    <property type="entry name" value="NAD(P)-binding Rossmann-like Domain"/>
    <property type="match status" value="1"/>
</dbReference>
<name>A6WBR0_KINRD</name>
<dbReference type="EMBL" id="CP000750">
    <property type="protein sequence ID" value="ABS04249.1"/>
    <property type="molecule type" value="Genomic_DNA"/>
</dbReference>
<dbReference type="InterPro" id="IPR036291">
    <property type="entry name" value="NAD(P)-bd_dom_sf"/>
</dbReference>
<dbReference type="RefSeq" id="WP_012087511.1">
    <property type="nucleotide sequence ID" value="NC_009664.2"/>
</dbReference>
<proteinExistence type="predicted"/>
<dbReference type="KEGG" id="kra:Krad_2779"/>
<dbReference type="PANTHER" id="PTHR43157:SF31">
    <property type="entry name" value="PHOSPHATIDYLINOSITOL-GLYCAN BIOSYNTHESIS CLASS F PROTEIN"/>
    <property type="match status" value="1"/>
</dbReference>
<dbReference type="OrthoDB" id="3237043at2"/>
<gene>
    <name evidence="2" type="ordered locus">Krad_2779</name>
</gene>
<organism evidence="2 3">
    <name type="scientific">Kineococcus radiotolerans (strain ATCC BAA-149 / DSM 14245 / SRS30216)</name>
    <dbReference type="NCBI Taxonomy" id="266940"/>
    <lineage>
        <taxon>Bacteria</taxon>
        <taxon>Bacillati</taxon>
        <taxon>Actinomycetota</taxon>
        <taxon>Actinomycetes</taxon>
        <taxon>Kineosporiales</taxon>
        <taxon>Kineosporiaceae</taxon>
        <taxon>Kineococcus</taxon>
    </lineage>
</organism>
<dbReference type="HOGENOM" id="CLU_010194_44_5_11"/>
<dbReference type="SUPFAM" id="SSF51735">
    <property type="entry name" value="NAD(P)-binding Rossmann-fold domains"/>
    <property type="match status" value="1"/>
</dbReference>
<evidence type="ECO:0000256" key="1">
    <source>
        <dbReference type="ARBA" id="ARBA00023002"/>
    </source>
</evidence>
<dbReference type="GO" id="GO:0016491">
    <property type="term" value="F:oxidoreductase activity"/>
    <property type="evidence" value="ECO:0007669"/>
    <property type="project" value="UniProtKB-KW"/>
</dbReference>
<evidence type="ECO:0000313" key="2">
    <source>
        <dbReference type="EMBL" id="ABS04249.1"/>
    </source>
</evidence>